<sequence>MKMVYNYHPVSLEYTGSSEARESPLEPGVYLIPAHSTEIAPPAKQDGNMRVFKNNKWGYVRVEIPDGEPTEEPQEPPTPAKITKRQFWQQLATMGLITKTEALAFMTTGVLPSAFDALVETLDENAEFEARMQLATNDYERNNDFVNAFAEMNGMDSAQVDIIWKEGSKL</sequence>
<keyword evidence="2" id="KW-1185">Reference proteome</keyword>
<organism evidence="1 2">
    <name type="scientific">Rhizobium phage vB_RglS_P106B</name>
    <dbReference type="NCBI Taxonomy" id="1458697"/>
    <lineage>
        <taxon>Viruses</taxon>
        <taxon>Duplodnaviria</taxon>
        <taxon>Heunggongvirae</taxon>
        <taxon>Uroviricota</taxon>
        <taxon>Caudoviricetes</taxon>
        <taxon>Rigallicvirus</taxon>
        <taxon>Rigallicvirus P106B</taxon>
    </lineage>
</organism>
<dbReference type="KEGG" id="vg:18502985"/>
<evidence type="ECO:0000313" key="2">
    <source>
        <dbReference type="Proteomes" id="UP000019367"/>
    </source>
</evidence>
<reference evidence="1 2" key="1">
    <citation type="journal article" date="2015" name="Microbiology">
        <title>Genomic and phenotypic characterization of Rhizobium gallicum phage vB_RglS_P106B.</title>
        <authorList>
            <person name="Halmillawewa A.P."/>
            <person name="Restrepo-Cordoba M."/>
            <person name="Yost C.K."/>
            <person name="Hynes M.F."/>
        </authorList>
    </citation>
    <scope>NUCLEOTIDE SEQUENCE [LARGE SCALE GENOMIC DNA]</scope>
</reference>
<dbReference type="GeneID" id="18502985"/>
<gene>
    <name evidence="1" type="ORF">P106B_39</name>
</gene>
<accession>W6EC20</accession>
<protein>
    <submittedName>
        <fullName evidence="1">Putative tail fiber assembly-like protein</fullName>
    </submittedName>
</protein>
<dbReference type="OrthoDB" id="28713at10239"/>
<name>W6EC20_9CAUD</name>
<dbReference type="RefSeq" id="YP_009005965.1">
    <property type="nucleotide sequence ID" value="NC_023566.1"/>
</dbReference>
<evidence type="ECO:0000313" key="1">
    <source>
        <dbReference type="EMBL" id="AHJ10722.1"/>
    </source>
</evidence>
<dbReference type="EMBL" id="KF977490">
    <property type="protein sequence ID" value="AHJ10722.1"/>
    <property type="molecule type" value="Genomic_DNA"/>
</dbReference>
<dbReference type="Proteomes" id="UP000019367">
    <property type="component" value="Segment"/>
</dbReference>
<proteinExistence type="predicted"/>